<feature type="transmembrane region" description="Helical" evidence="9">
    <location>
        <begin position="75"/>
        <end position="93"/>
    </location>
</feature>
<keyword evidence="5 9" id="KW-1133">Transmembrane helix</keyword>
<evidence type="ECO:0000256" key="1">
    <source>
        <dbReference type="ARBA" id="ARBA00004651"/>
    </source>
</evidence>
<feature type="transmembrane region" description="Helical" evidence="9">
    <location>
        <begin position="31"/>
        <end position="49"/>
    </location>
</feature>
<feature type="transmembrane region" description="Helical" evidence="9">
    <location>
        <begin position="231"/>
        <end position="250"/>
    </location>
</feature>
<evidence type="ECO:0000313" key="11">
    <source>
        <dbReference type="EMBL" id="MST87777.1"/>
    </source>
</evidence>
<dbReference type="PANTHER" id="PTHR23028:SF53">
    <property type="entry name" value="ACYL_TRANSF_3 DOMAIN-CONTAINING PROTEIN"/>
    <property type="match status" value="1"/>
</dbReference>
<dbReference type="RefSeq" id="WP_154549389.1">
    <property type="nucleotide sequence ID" value="NZ_VUMX01000034.1"/>
</dbReference>
<organism evidence="11 12">
    <name type="scientific">Lactobacillus porci</name>
    <dbReference type="NCBI Taxonomy" id="2012477"/>
    <lineage>
        <taxon>Bacteria</taxon>
        <taxon>Bacillati</taxon>
        <taxon>Bacillota</taxon>
        <taxon>Bacilli</taxon>
        <taxon>Lactobacillales</taxon>
        <taxon>Lactobacillaceae</taxon>
        <taxon>Lactobacillus</taxon>
    </lineage>
</organism>
<evidence type="ECO:0000313" key="12">
    <source>
        <dbReference type="Proteomes" id="UP000438120"/>
    </source>
</evidence>
<evidence type="ECO:0000256" key="2">
    <source>
        <dbReference type="ARBA" id="ARBA00022475"/>
    </source>
</evidence>
<evidence type="ECO:0000256" key="3">
    <source>
        <dbReference type="ARBA" id="ARBA00022679"/>
    </source>
</evidence>
<dbReference type="InterPro" id="IPR002656">
    <property type="entry name" value="Acyl_transf_3_dom"/>
</dbReference>
<keyword evidence="2" id="KW-1003">Cell membrane</keyword>
<feature type="region of interest" description="Disordered" evidence="8">
    <location>
        <begin position="443"/>
        <end position="465"/>
    </location>
</feature>
<protein>
    <submittedName>
        <fullName evidence="11">Acetyltransferase</fullName>
    </submittedName>
</protein>
<dbReference type="Pfam" id="PF01757">
    <property type="entry name" value="Acyl_transf_3"/>
    <property type="match status" value="1"/>
</dbReference>
<dbReference type="GO" id="GO:0009103">
    <property type="term" value="P:lipopolysaccharide biosynthetic process"/>
    <property type="evidence" value="ECO:0007669"/>
    <property type="project" value="TreeGrafter"/>
</dbReference>
<gene>
    <name evidence="11" type="ORF">FYJ62_09195</name>
</gene>
<evidence type="ECO:0000256" key="6">
    <source>
        <dbReference type="ARBA" id="ARBA00023136"/>
    </source>
</evidence>
<dbReference type="Proteomes" id="UP000438120">
    <property type="component" value="Unassembled WGS sequence"/>
</dbReference>
<comment type="caution">
    <text evidence="11">The sequence shown here is derived from an EMBL/GenBank/DDBJ whole genome shotgun (WGS) entry which is preliminary data.</text>
</comment>
<dbReference type="GO" id="GO:0005886">
    <property type="term" value="C:plasma membrane"/>
    <property type="evidence" value="ECO:0007669"/>
    <property type="project" value="UniProtKB-SubCell"/>
</dbReference>
<keyword evidence="7" id="KW-0012">Acyltransferase</keyword>
<dbReference type="OrthoDB" id="9796461at2"/>
<feature type="compositionally biased region" description="Basic residues" evidence="8">
    <location>
        <begin position="455"/>
        <end position="465"/>
    </location>
</feature>
<dbReference type="InterPro" id="IPR050879">
    <property type="entry name" value="Acyltransferase_3"/>
</dbReference>
<dbReference type="Gene3D" id="3.40.50.1110">
    <property type="entry name" value="SGNH hydrolase"/>
    <property type="match status" value="1"/>
</dbReference>
<proteinExistence type="predicted"/>
<sequence length="643" mass="72787">MKKRYITGYAGLRALAVIGVILYHLDPNRFGGGYLGVPVFLILTGYLVTDQIMAAVRRQGYFDVKAFYQRRFKRIYPPLFAVLWGTAAYIVLFQRNLLSKLWQIILTNLLGVYNWWQIFNGQSYFQRFANNESPFTHLWTISIDWQFYLLWPLLMAVLCSRFKKRRTIFWILLGLSVVSGLEMALLFKPGVDTSRIYYGTDTRFFSLGLGAALALLWPFEELDGRFDQADARILNWTGFAALGGMLVLMFSPLMNAQTAFPYYGGMFLFSILTTIFAAVIAAPVGIWNGLLTNPVFNWIGSRSYEIYLYQFPVMIFFEDKVTNLADHVLAYRLTELALIMLVSEAAFRLVERPAKDFAWASVPGHLKAMVDKSNKNYRSRGLTACFTLCFVLGTVGILASPFVKADNTKDTQLFKTINSNSKKQAEMNRKAIADLKKQQAQKAAASQKQASAKSAKSKSKSKKFAKPVNREFEKYGISQNDLQIAQKLGVTAVGDSVMASSSDLLHKLMPNAIIDAAVSRQADTAISLLQEYAQKGELQQKVLIGLGTNGPFTDGEVKQIMQIIGPKRQLFWISVHVPTRSWQNQVNDQLQQEAKKYKNFKVIDWYGHSASHPDWFYGDKTHPNDLGQNYYSAYVVKHICENG</sequence>
<feature type="compositionally biased region" description="Low complexity" evidence="8">
    <location>
        <begin position="443"/>
        <end position="454"/>
    </location>
</feature>
<accession>A0A6A8MG38</accession>
<feature type="transmembrane region" description="Helical" evidence="9">
    <location>
        <begin position="262"/>
        <end position="287"/>
    </location>
</feature>
<dbReference type="InterPro" id="IPR036514">
    <property type="entry name" value="SGNH_hydro_sf"/>
</dbReference>
<evidence type="ECO:0000256" key="5">
    <source>
        <dbReference type="ARBA" id="ARBA00022989"/>
    </source>
</evidence>
<dbReference type="EMBL" id="VUMX01000034">
    <property type="protein sequence ID" value="MST87777.1"/>
    <property type="molecule type" value="Genomic_DNA"/>
</dbReference>
<dbReference type="SUPFAM" id="SSF52266">
    <property type="entry name" value="SGNH hydrolase"/>
    <property type="match status" value="1"/>
</dbReference>
<evidence type="ECO:0000259" key="10">
    <source>
        <dbReference type="Pfam" id="PF01757"/>
    </source>
</evidence>
<keyword evidence="4 9" id="KW-0812">Transmembrane</keyword>
<evidence type="ECO:0000256" key="7">
    <source>
        <dbReference type="ARBA" id="ARBA00023315"/>
    </source>
</evidence>
<evidence type="ECO:0000256" key="8">
    <source>
        <dbReference type="SAM" id="MobiDB-lite"/>
    </source>
</evidence>
<feature type="transmembrane region" description="Helical" evidence="9">
    <location>
        <begin position="169"/>
        <end position="187"/>
    </location>
</feature>
<keyword evidence="6 9" id="KW-0472">Membrane</keyword>
<feature type="transmembrane region" description="Helical" evidence="9">
    <location>
        <begin position="145"/>
        <end position="162"/>
    </location>
</feature>
<dbReference type="CDD" id="cd01840">
    <property type="entry name" value="SGNH_hydrolase_yrhL_like"/>
    <property type="match status" value="1"/>
</dbReference>
<reference evidence="11 12" key="1">
    <citation type="submission" date="2019-08" db="EMBL/GenBank/DDBJ databases">
        <title>In-depth cultivation of the pig gut microbiome towards novel bacterial diversity and tailored functional studies.</title>
        <authorList>
            <person name="Wylensek D."/>
            <person name="Hitch T.C.A."/>
            <person name="Clavel T."/>
        </authorList>
    </citation>
    <scope>NUCLEOTIDE SEQUENCE [LARGE SCALE GENOMIC DNA]</scope>
    <source>
        <strain evidence="11 12">Bifido-178-WT-2B</strain>
    </source>
</reference>
<feature type="transmembrane region" description="Helical" evidence="9">
    <location>
        <begin position="382"/>
        <end position="403"/>
    </location>
</feature>
<keyword evidence="12" id="KW-1185">Reference proteome</keyword>
<feature type="domain" description="Acyltransferase 3" evidence="10">
    <location>
        <begin position="11"/>
        <end position="325"/>
    </location>
</feature>
<feature type="transmembrane region" description="Helical" evidence="9">
    <location>
        <begin position="202"/>
        <end position="219"/>
    </location>
</feature>
<dbReference type="AlphaFoldDB" id="A0A6A8MG38"/>
<name>A0A6A8MG38_9LACO</name>
<feature type="transmembrane region" description="Helical" evidence="9">
    <location>
        <begin position="7"/>
        <end position="25"/>
    </location>
</feature>
<dbReference type="PANTHER" id="PTHR23028">
    <property type="entry name" value="ACETYLTRANSFERASE"/>
    <property type="match status" value="1"/>
</dbReference>
<evidence type="ECO:0000256" key="9">
    <source>
        <dbReference type="SAM" id="Phobius"/>
    </source>
</evidence>
<comment type="subcellular location">
    <subcellularLocation>
        <location evidence="1">Cell membrane</location>
        <topology evidence="1">Multi-pass membrane protein</topology>
    </subcellularLocation>
</comment>
<dbReference type="GO" id="GO:0016747">
    <property type="term" value="F:acyltransferase activity, transferring groups other than amino-acyl groups"/>
    <property type="evidence" value="ECO:0007669"/>
    <property type="project" value="InterPro"/>
</dbReference>
<evidence type="ECO:0000256" key="4">
    <source>
        <dbReference type="ARBA" id="ARBA00022692"/>
    </source>
</evidence>
<keyword evidence="3 11" id="KW-0808">Transferase</keyword>